<evidence type="ECO:0000313" key="3">
    <source>
        <dbReference type="EMBL" id="KAH6889651.1"/>
    </source>
</evidence>
<dbReference type="OrthoDB" id="2740448at2759"/>
<accession>A0A9P9AM08</accession>
<dbReference type="AlphaFoldDB" id="A0A9P9AM08"/>
<reference evidence="3 4" key="1">
    <citation type="journal article" date="2021" name="Nat. Commun.">
        <title>Genetic determinants of endophytism in the Arabidopsis root mycobiome.</title>
        <authorList>
            <person name="Mesny F."/>
            <person name="Miyauchi S."/>
            <person name="Thiergart T."/>
            <person name="Pickel B."/>
            <person name="Atanasova L."/>
            <person name="Karlsson M."/>
            <person name="Huettel B."/>
            <person name="Barry K.W."/>
            <person name="Haridas S."/>
            <person name="Chen C."/>
            <person name="Bauer D."/>
            <person name="Andreopoulos W."/>
            <person name="Pangilinan J."/>
            <person name="LaButti K."/>
            <person name="Riley R."/>
            <person name="Lipzen A."/>
            <person name="Clum A."/>
            <person name="Drula E."/>
            <person name="Henrissat B."/>
            <person name="Kohler A."/>
            <person name="Grigoriev I.V."/>
            <person name="Martin F.M."/>
            <person name="Hacquard S."/>
        </authorList>
    </citation>
    <scope>NUCLEOTIDE SEQUENCE [LARGE SCALE GENOMIC DNA]</scope>
    <source>
        <strain evidence="3 4">MPI-CAGE-CH-0241</strain>
    </source>
</reference>
<dbReference type="GO" id="GO:0008270">
    <property type="term" value="F:zinc ion binding"/>
    <property type="evidence" value="ECO:0007669"/>
    <property type="project" value="InterPro"/>
</dbReference>
<dbReference type="InterPro" id="IPR001138">
    <property type="entry name" value="Zn2Cys6_DnaBD"/>
</dbReference>
<name>A0A9P9AM08_9HYPO</name>
<proteinExistence type="predicted"/>
<dbReference type="InterPro" id="IPR036864">
    <property type="entry name" value="Zn2-C6_fun-type_DNA-bd_sf"/>
</dbReference>
<dbReference type="PROSITE" id="PS00463">
    <property type="entry name" value="ZN2_CY6_FUNGAL_1"/>
    <property type="match status" value="1"/>
</dbReference>
<evidence type="ECO:0000259" key="2">
    <source>
        <dbReference type="PROSITE" id="PS50048"/>
    </source>
</evidence>
<dbReference type="GO" id="GO:0000981">
    <property type="term" value="F:DNA-binding transcription factor activity, RNA polymerase II-specific"/>
    <property type="evidence" value="ECO:0007669"/>
    <property type="project" value="InterPro"/>
</dbReference>
<dbReference type="Proteomes" id="UP000777438">
    <property type="component" value="Unassembled WGS sequence"/>
</dbReference>
<dbReference type="Pfam" id="PF00172">
    <property type="entry name" value="Zn_clus"/>
    <property type="match status" value="1"/>
</dbReference>
<evidence type="ECO:0000256" key="1">
    <source>
        <dbReference type="ARBA" id="ARBA00023242"/>
    </source>
</evidence>
<feature type="domain" description="Zn(2)-C6 fungal-type" evidence="2">
    <location>
        <begin position="16"/>
        <end position="46"/>
    </location>
</feature>
<dbReference type="Gene3D" id="4.10.240.10">
    <property type="entry name" value="Zn(2)-C6 fungal-type DNA-binding domain"/>
    <property type="match status" value="1"/>
</dbReference>
<protein>
    <recommendedName>
        <fullName evidence="2">Zn(2)-C6 fungal-type domain-containing protein</fullName>
    </recommendedName>
</protein>
<dbReference type="CDD" id="cd00067">
    <property type="entry name" value="GAL4"/>
    <property type="match status" value="1"/>
</dbReference>
<dbReference type="EMBL" id="JAGPYM010000010">
    <property type="protein sequence ID" value="KAH6889651.1"/>
    <property type="molecule type" value="Genomic_DNA"/>
</dbReference>
<sequence>MSGREGSKRAGRVAIGCNACRVRHVRCDKDMPSCLACLKAGIECVRSLQVRFRNGLDNVDDGYSFPQSQTWVELESDRNSLLFLTLFFVFYMRLIKPFPSHVL</sequence>
<comment type="caution">
    <text evidence="3">The sequence shown here is derived from an EMBL/GenBank/DDBJ whole genome shotgun (WGS) entry which is preliminary data.</text>
</comment>
<keyword evidence="1" id="KW-0539">Nucleus</keyword>
<evidence type="ECO:0000313" key="4">
    <source>
        <dbReference type="Proteomes" id="UP000777438"/>
    </source>
</evidence>
<organism evidence="3 4">
    <name type="scientific">Thelonectria olida</name>
    <dbReference type="NCBI Taxonomy" id="1576542"/>
    <lineage>
        <taxon>Eukaryota</taxon>
        <taxon>Fungi</taxon>
        <taxon>Dikarya</taxon>
        <taxon>Ascomycota</taxon>
        <taxon>Pezizomycotina</taxon>
        <taxon>Sordariomycetes</taxon>
        <taxon>Hypocreomycetidae</taxon>
        <taxon>Hypocreales</taxon>
        <taxon>Nectriaceae</taxon>
        <taxon>Thelonectria</taxon>
    </lineage>
</organism>
<dbReference type="PROSITE" id="PS50048">
    <property type="entry name" value="ZN2_CY6_FUNGAL_2"/>
    <property type="match status" value="1"/>
</dbReference>
<keyword evidence="4" id="KW-1185">Reference proteome</keyword>
<dbReference type="SMART" id="SM00066">
    <property type="entry name" value="GAL4"/>
    <property type="match status" value="1"/>
</dbReference>
<dbReference type="SUPFAM" id="SSF57701">
    <property type="entry name" value="Zn2/Cys6 DNA-binding domain"/>
    <property type="match status" value="1"/>
</dbReference>
<gene>
    <name evidence="3" type="ORF">B0T10DRAFT_38109</name>
</gene>